<dbReference type="EMBL" id="AAXT01000001">
    <property type="protein sequence ID" value="EDO08343.1"/>
    <property type="molecule type" value="Genomic_DNA"/>
</dbReference>
<keyword evidence="2" id="KW-1185">Reference proteome</keyword>
<dbReference type="InParanoid" id="A7AP59"/>
<proteinExistence type="predicted"/>
<dbReference type="Proteomes" id="UP000002173">
    <property type="component" value="Chromosome 3"/>
</dbReference>
<evidence type="ECO:0000313" key="2">
    <source>
        <dbReference type="Proteomes" id="UP000002173"/>
    </source>
</evidence>
<organism evidence="1 2">
    <name type="scientific">Babesia bovis</name>
    <dbReference type="NCBI Taxonomy" id="5865"/>
    <lineage>
        <taxon>Eukaryota</taxon>
        <taxon>Sar</taxon>
        <taxon>Alveolata</taxon>
        <taxon>Apicomplexa</taxon>
        <taxon>Aconoidasida</taxon>
        <taxon>Piroplasmida</taxon>
        <taxon>Babesiidae</taxon>
        <taxon>Babesia</taxon>
    </lineage>
</organism>
<evidence type="ECO:0000313" key="1">
    <source>
        <dbReference type="EMBL" id="EDO08343.1"/>
    </source>
</evidence>
<name>A7AP59_BABBO</name>
<gene>
    <name evidence="1" type="ORF">BBOV_III007830</name>
</gene>
<sequence length="124" mass="14224">MLQFEAKRLQNTKMSGGGYTKLTVKRMALGDCNERDNQFCFVFVRFGKGKELPVHDELYNIAKKYANDPIKVRFVYAEEQVLEDVSTVENVEKFINDVIAGSVSLKRTLTHIPKVIEAQEHDEL</sequence>
<dbReference type="VEuPathDB" id="PiroplasmaDB:BBOV_III007830"/>
<reference evidence="1 2" key="1">
    <citation type="journal article" date="2007" name="PLoS Pathog.">
        <title>Genome sequence of Babesia bovis and comparative analysis of apicomplexan hemoprotozoa.</title>
        <authorList>
            <person name="Brayton K.A."/>
            <person name="Lau A.O.T."/>
            <person name="Herndon D.R."/>
            <person name="Hannick L."/>
            <person name="Kappmeyer L.S."/>
            <person name="Berens S.J."/>
            <person name="Bidwell S.L."/>
            <person name="Brown W.C."/>
            <person name="Crabtree J."/>
            <person name="Fadrosh D."/>
            <person name="Feldblum T."/>
            <person name="Forberger H.A."/>
            <person name="Haas B.J."/>
            <person name="Howell J.M."/>
            <person name="Khouri H."/>
            <person name="Koo H."/>
            <person name="Mann D.J."/>
            <person name="Norimine J."/>
            <person name="Paulsen I.T."/>
            <person name="Radune D."/>
            <person name="Ren Q."/>
            <person name="Smith R.K. Jr."/>
            <person name="Suarez C.E."/>
            <person name="White O."/>
            <person name="Wortman J.R."/>
            <person name="Knowles D.P. Jr."/>
            <person name="McElwain T.F."/>
            <person name="Nene V.M."/>
        </authorList>
    </citation>
    <scope>NUCLEOTIDE SEQUENCE [LARGE SCALE GENOMIC DNA]</scope>
    <source>
        <strain evidence="1">T2Bo</strain>
    </source>
</reference>
<dbReference type="STRING" id="5865.A7AP59"/>
<protein>
    <submittedName>
        <fullName evidence="1">Uncharacterized protein</fullName>
    </submittedName>
</protein>
<dbReference type="AlphaFoldDB" id="A7AP59"/>
<comment type="caution">
    <text evidence="1">The sequence shown here is derived from an EMBL/GenBank/DDBJ whole genome shotgun (WGS) entry which is preliminary data.</text>
</comment>
<accession>A7AP59</accession>